<organism evidence="1 2">
    <name type="scientific">Marinobacter similis</name>
    <dbReference type="NCBI Taxonomy" id="1420916"/>
    <lineage>
        <taxon>Bacteria</taxon>
        <taxon>Pseudomonadati</taxon>
        <taxon>Pseudomonadota</taxon>
        <taxon>Gammaproteobacteria</taxon>
        <taxon>Pseudomonadales</taxon>
        <taxon>Marinobacteraceae</taxon>
        <taxon>Marinobacter</taxon>
    </lineage>
</organism>
<protein>
    <submittedName>
        <fullName evidence="1">Uncharacterized protein</fullName>
    </submittedName>
</protein>
<sequence length="123" mass="14047">MRRTVRGEYSLVSFRLMHLLSSQAGVPISEIPTTDEYALPVDLKPIHASFADQVTSGENELHLETGDLMLLKQRYVHHSDHFNAMDFLLFSLKVKHDFPFQLFHPLRSTGSKSRAVFYNSVKG</sequence>
<dbReference type="EMBL" id="CP007151">
    <property type="protein sequence ID" value="AHI30119.1"/>
    <property type="molecule type" value="Genomic_DNA"/>
</dbReference>
<proteinExistence type="predicted"/>
<evidence type="ECO:0000313" key="1">
    <source>
        <dbReference type="EMBL" id="AHI30119.1"/>
    </source>
</evidence>
<dbReference type="KEGG" id="msx:AU14_12220"/>
<keyword evidence="2" id="KW-1185">Reference proteome</keyword>
<reference evidence="1 2" key="1">
    <citation type="journal article" date="2014" name="Genome Announc.">
        <title>Draft Genome Sequences of Marinobacter similis A3d10T and Marinobacter salarius R9SW1T.</title>
        <authorList>
            <person name="Ivanova E.P."/>
            <person name="Ng H.J."/>
            <person name="Webb H.K."/>
            <person name="Feng G."/>
            <person name="Oshima K."/>
            <person name="Hattori M."/>
            <person name="Ohkuma M."/>
            <person name="Sergeev A.F."/>
            <person name="Mikhailov V.V."/>
            <person name="Crawford R.J."/>
            <person name="Sawabe T."/>
        </authorList>
    </citation>
    <scope>NUCLEOTIDE SEQUENCE [LARGE SCALE GENOMIC DNA]</scope>
    <source>
        <strain evidence="1 2">A3d10</strain>
    </source>
</reference>
<accession>W5YMH9</accession>
<dbReference type="HOGENOM" id="CLU_2012534_0_0_6"/>
<dbReference type="AlphaFoldDB" id="W5YMH9"/>
<evidence type="ECO:0000313" key="2">
    <source>
        <dbReference type="Proteomes" id="UP000061489"/>
    </source>
</evidence>
<gene>
    <name evidence="1" type="ORF">AU14_12220</name>
</gene>
<name>W5YMH9_9GAMM</name>
<dbReference type="Proteomes" id="UP000061489">
    <property type="component" value="Chromosome"/>
</dbReference>
<dbReference type="STRING" id="1420916.AU14_12220"/>